<gene>
    <name evidence="8" type="ORF">Pc21g19320</name>
    <name evidence="8" type="ORF">PCH_Pc21g19320</name>
</gene>
<dbReference type="InterPro" id="IPR036974">
    <property type="entry name" value="PUA_sf"/>
</dbReference>
<protein>
    <submittedName>
        <fullName evidence="8">Pc21g19320 protein</fullName>
    </submittedName>
</protein>
<keyword evidence="9" id="KW-1185">Reference proteome</keyword>
<feature type="domain" description="PUA" evidence="7">
    <location>
        <begin position="97"/>
        <end position="172"/>
    </location>
</feature>
<dbReference type="GO" id="GO:1902626">
    <property type="term" value="P:assembly of large subunit precursor of preribosome"/>
    <property type="evidence" value="ECO:0007669"/>
    <property type="project" value="UniProtKB-ARBA"/>
</dbReference>
<dbReference type="BioCyc" id="PCHR:PC21G19320-MONOMER"/>
<dbReference type="CDD" id="cd21146">
    <property type="entry name" value="Nip7_N_euk"/>
    <property type="match status" value="1"/>
</dbReference>
<comment type="function">
    <text evidence="6">Required for proper 27S pre-rRNA processing and 60S ribosome subunit assembly.</text>
</comment>
<dbReference type="InterPro" id="IPR015947">
    <property type="entry name" value="PUA-like_sf"/>
</dbReference>
<dbReference type="InterPro" id="IPR040598">
    <property type="entry name" value="NIP7_N"/>
</dbReference>
<dbReference type="EMBL" id="AM920436">
    <property type="protein sequence ID" value="CAP96829.1"/>
    <property type="molecule type" value="Genomic_DNA"/>
</dbReference>
<dbReference type="VEuPathDB" id="FungiDB:PCH_Pc21g19320"/>
<dbReference type="FunFam" id="2.30.130.10:FF:000002">
    <property type="entry name" value="60S ribosome subunit biogenesis protein NIP7 homolog"/>
    <property type="match status" value="1"/>
</dbReference>
<keyword evidence="5" id="KW-0539">Nucleus</keyword>
<evidence type="ECO:0000313" key="9">
    <source>
        <dbReference type="Proteomes" id="UP000000724"/>
    </source>
</evidence>
<evidence type="ECO:0000256" key="6">
    <source>
        <dbReference type="ARBA" id="ARBA00054591"/>
    </source>
</evidence>
<accession>B6HJ44</accession>
<dbReference type="AlphaFoldDB" id="B6HJ44"/>
<dbReference type="InterPro" id="IPR002478">
    <property type="entry name" value="PUA"/>
</dbReference>
<dbReference type="Gene3D" id="2.30.130.10">
    <property type="entry name" value="PUA domain"/>
    <property type="match status" value="1"/>
</dbReference>
<dbReference type="GO" id="GO:0005730">
    <property type="term" value="C:nucleolus"/>
    <property type="evidence" value="ECO:0007669"/>
    <property type="project" value="UniProtKB-SubCell"/>
</dbReference>
<dbReference type="FunFam" id="3.10.450.220:FF:000001">
    <property type="entry name" value="60S ribosome subunit biogenesis protein NIP7 homolog"/>
    <property type="match status" value="1"/>
</dbReference>
<dbReference type="CDD" id="cd21151">
    <property type="entry name" value="PUA_Nip7-like"/>
    <property type="match status" value="1"/>
</dbReference>
<dbReference type="SUPFAM" id="SSF88697">
    <property type="entry name" value="PUA domain-like"/>
    <property type="match status" value="1"/>
</dbReference>
<sequence length="250" mass="27978">MRSLTEEETRTLFTKLASYTGRSLNSLITPAEDGSQSVFRLQGCRVYYVNKDIANLSVSFPRDQLLSAGTMVGKFTKTGKFRINLTALDLLAQNARYKVWIKANGVMPLLYGGSVLKAHVARFSEDCPENAGVVILDSNDVPLGFGVTARSSAQIAKLDPTSIAVHRQADAGEYLREVSWIYLQILKGQIANIHYRRIRCSQPKQIRHDTEYYIFAPRKRRLGVLPDLFDLTKVDCFTIDSVLIAPSVMN</sequence>
<comment type="similarity">
    <text evidence="2">Belongs to the NIP7 family.</text>
</comment>
<evidence type="ECO:0000256" key="5">
    <source>
        <dbReference type="ARBA" id="ARBA00023242"/>
    </source>
</evidence>
<keyword evidence="3" id="KW-0690">Ribosome biogenesis</keyword>
<dbReference type="OrthoDB" id="27490at2759"/>
<dbReference type="HOGENOM" id="CLU_097217_1_0_1"/>
<dbReference type="GO" id="GO:0003723">
    <property type="term" value="F:RNA binding"/>
    <property type="evidence" value="ECO:0007669"/>
    <property type="project" value="UniProtKB-KW"/>
</dbReference>
<evidence type="ECO:0000256" key="3">
    <source>
        <dbReference type="ARBA" id="ARBA00022517"/>
    </source>
</evidence>
<evidence type="ECO:0000256" key="4">
    <source>
        <dbReference type="ARBA" id="ARBA00022884"/>
    </source>
</evidence>
<dbReference type="Proteomes" id="UP000000724">
    <property type="component" value="Contig Pc00c21"/>
</dbReference>
<comment type="subcellular location">
    <subcellularLocation>
        <location evidence="1">Nucleus</location>
        <location evidence="1">Nucleolus</location>
    </subcellularLocation>
</comment>
<dbReference type="InterPro" id="IPR005155">
    <property type="entry name" value="UPF0113_PUA"/>
</dbReference>
<evidence type="ECO:0000256" key="1">
    <source>
        <dbReference type="ARBA" id="ARBA00004604"/>
    </source>
</evidence>
<dbReference type="eggNOG" id="KOG3492">
    <property type="taxonomic scope" value="Eukaryota"/>
</dbReference>
<proteinExistence type="inferred from homology"/>
<dbReference type="STRING" id="500485.B6HJ44"/>
<reference evidence="8 9" key="1">
    <citation type="journal article" date="2008" name="Nat. Biotechnol.">
        <title>Genome sequencing and analysis of the filamentous fungus Penicillium chrysogenum.</title>
        <authorList>
            <person name="van den Berg M.A."/>
            <person name="Albang R."/>
            <person name="Albermann K."/>
            <person name="Badger J.H."/>
            <person name="Daran J.-M."/>
            <person name="Driessen A.J.M."/>
            <person name="Garcia-Estrada C."/>
            <person name="Fedorova N.D."/>
            <person name="Harris D.M."/>
            <person name="Heijne W.H.M."/>
            <person name="Joardar V.S."/>
            <person name="Kiel J.A.K.W."/>
            <person name="Kovalchuk A."/>
            <person name="Martin J.F."/>
            <person name="Nierman W.C."/>
            <person name="Nijland J.G."/>
            <person name="Pronk J.T."/>
            <person name="Roubos J.A."/>
            <person name="van der Klei I.J."/>
            <person name="van Peij N.N.M.E."/>
            <person name="Veenhuis M."/>
            <person name="von Doehren H."/>
            <person name="Wagner C."/>
            <person name="Wortman J.R."/>
            <person name="Bovenberg R.A.L."/>
        </authorList>
    </citation>
    <scope>NUCLEOTIDE SEQUENCE [LARGE SCALE GENOMIC DNA]</scope>
    <source>
        <strain evidence="9">ATCC 28089 / DSM 1075 / NRRL 1951 / Wisconsin 54-1255</strain>
    </source>
</reference>
<dbReference type="Pfam" id="PF03657">
    <property type="entry name" value="UPF0113"/>
    <property type="match status" value="1"/>
</dbReference>
<dbReference type="Pfam" id="PF17833">
    <property type="entry name" value="pre-PUA_NIP7"/>
    <property type="match status" value="1"/>
</dbReference>
<keyword evidence="4" id="KW-0694">RNA-binding</keyword>
<evidence type="ECO:0000313" key="8">
    <source>
        <dbReference type="EMBL" id="CAP96829.1"/>
    </source>
</evidence>
<evidence type="ECO:0000256" key="2">
    <source>
        <dbReference type="ARBA" id="ARBA00009895"/>
    </source>
</evidence>
<organism evidence="8 9">
    <name type="scientific">Penicillium rubens (strain ATCC 28089 / DSM 1075 / NRRL 1951 / Wisconsin 54-1255)</name>
    <name type="common">Penicillium chrysogenum</name>
    <dbReference type="NCBI Taxonomy" id="500485"/>
    <lineage>
        <taxon>Eukaryota</taxon>
        <taxon>Fungi</taxon>
        <taxon>Dikarya</taxon>
        <taxon>Ascomycota</taxon>
        <taxon>Pezizomycotina</taxon>
        <taxon>Eurotiomycetes</taxon>
        <taxon>Eurotiomycetidae</taxon>
        <taxon>Eurotiales</taxon>
        <taxon>Aspergillaceae</taxon>
        <taxon>Penicillium</taxon>
        <taxon>Penicillium chrysogenum species complex</taxon>
    </lineage>
</organism>
<dbReference type="SUPFAM" id="SSF88802">
    <property type="entry name" value="Pre-PUA domain"/>
    <property type="match status" value="1"/>
</dbReference>
<dbReference type="PROSITE" id="PS50890">
    <property type="entry name" value="PUA"/>
    <property type="match status" value="1"/>
</dbReference>
<dbReference type="Gene3D" id="3.10.450.220">
    <property type="match status" value="1"/>
</dbReference>
<dbReference type="OMA" id="LISMGTC"/>
<dbReference type="SMART" id="SM00359">
    <property type="entry name" value="PUA"/>
    <property type="match status" value="1"/>
</dbReference>
<name>B6HJ44_PENRW</name>
<evidence type="ECO:0000259" key="7">
    <source>
        <dbReference type="SMART" id="SM00359"/>
    </source>
</evidence>
<dbReference type="InterPro" id="IPR055359">
    <property type="entry name" value="Nip7_N_euk"/>
</dbReference>